<feature type="domain" description="DinB-like" evidence="1">
    <location>
        <begin position="60"/>
        <end position="178"/>
    </location>
</feature>
<organism evidence="2 3">
    <name type="scientific">Ornithinibacillus bavariensis</name>
    <dbReference type="NCBI Taxonomy" id="545502"/>
    <lineage>
        <taxon>Bacteria</taxon>
        <taxon>Bacillati</taxon>
        <taxon>Bacillota</taxon>
        <taxon>Bacilli</taxon>
        <taxon>Bacillales</taxon>
        <taxon>Bacillaceae</taxon>
        <taxon>Ornithinibacillus</taxon>
    </lineage>
</organism>
<dbReference type="SUPFAM" id="SSF109854">
    <property type="entry name" value="DinB/YfiT-like putative metalloenzymes"/>
    <property type="match status" value="1"/>
</dbReference>
<accession>A0A919X682</accession>
<reference evidence="2" key="1">
    <citation type="submission" date="2021-03" db="EMBL/GenBank/DDBJ databases">
        <title>Antimicrobial resistance genes in bacteria isolated from Japanese honey, and their potential for conferring macrolide and lincosamide resistance in the American foulbrood pathogen Paenibacillus larvae.</title>
        <authorList>
            <person name="Okamoto M."/>
            <person name="Kumagai M."/>
            <person name="Kanamori H."/>
            <person name="Takamatsu D."/>
        </authorList>
    </citation>
    <scope>NUCLEOTIDE SEQUENCE</scope>
    <source>
        <strain evidence="2">J43TS3</strain>
    </source>
</reference>
<proteinExistence type="predicted"/>
<keyword evidence="3" id="KW-1185">Reference proteome</keyword>
<dbReference type="Pfam" id="PF12867">
    <property type="entry name" value="DinB_2"/>
    <property type="match status" value="1"/>
</dbReference>
<dbReference type="RefSeq" id="WP_244853289.1">
    <property type="nucleotide sequence ID" value="NZ_BORP01000001.1"/>
</dbReference>
<dbReference type="AlphaFoldDB" id="A0A919X682"/>
<dbReference type="InterPro" id="IPR034660">
    <property type="entry name" value="DinB/YfiT-like"/>
</dbReference>
<evidence type="ECO:0000259" key="1">
    <source>
        <dbReference type="Pfam" id="PF12867"/>
    </source>
</evidence>
<protein>
    <recommendedName>
        <fullName evidence="1">DinB-like domain-containing protein</fullName>
    </recommendedName>
</protein>
<sequence length="242" mass="28430">MLAIDKLQRKDWNNNHKRLRELLKKSEYHLEAIQLFHYQHSWLHSSKINQLDWNYSTLQDNLLNGLDVETFRRFPVSNPDTKNSIAWHLWHITRVEDMTMNILVADKEQVYTLEDWPSKLNIHVYHSGNEMVDKDIARLSSTIDLDELLVYRDRVGLQTRCIISALTPEDLNRAVEPSHVNRLYQECALLPEASGIAEYWGKKSIAGLLLMPGTRHNFLHLNKAIRIKESLQRKVRGTRITR</sequence>
<dbReference type="Gene3D" id="1.20.120.450">
    <property type="entry name" value="dinb family like domain"/>
    <property type="match status" value="1"/>
</dbReference>
<dbReference type="Proteomes" id="UP000676917">
    <property type="component" value="Unassembled WGS sequence"/>
</dbReference>
<evidence type="ECO:0000313" key="2">
    <source>
        <dbReference type="EMBL" id="GIO25784.1"/>
    </source>
</evidence>
<dbReference type="EMBL" id="BORP01000001">
    <property type="protein sequence ID" value="GIO25784.1"/>
    <property type="molecule type" value="Genomic_DNA"/>
</dbReference>
<evidence type="ECO:0000313" key="3">
    <source>
        <dbReference type="Proteomes" id="UP000676917"/>
    </source>
</evidence>
<comment type="caution">
    <text evidence="2">The sequence shown here is derived from an EMBL/GenBank/DDBJ whole genome shotgun (WGS) entry which is preliminary data.</text>
</comment>
<dbReference type="InterPro" id="IPR024775">
    <property type="entry name" value="DinB-like"/>
</dbReference>
<name>A0A919X682_9BACI</name>
<gene>
    <name evidence="2" type="ORF">J43TS3_03950</name>
</gene>